<dbReference type="AlphaFoldDB" id="A0A0A9BCJ6"/>
<organism evidence="1">
    <name type="scientific">Arundo donax</name>
    <name type="common">Giant reed</name>
    <name type="synonym">Donax arundinaceus</name>
    <dbReference type="NCBI Taxonomy" id="35708"/>
    <lineage>
        <taxon>Eukaryota</taxon>
        <taxon>Viridiplantae</taxon>
        <taxon>Streptophyta</taxon>
        <taxon>Embryophyta</taxon>
        <taxon>Tracheophyta</taxon>
        <taxon>Spermatophyta</taxon>
        <taxon>Magnoliopsida</taxon>
        <taxon>Liliopsida</taxon>
        <taxon>Poales</taxon>
        <taxon>Poaceae</taxon>
        <taxon>PACMAD clade</taxon>
        <taxon>Arundinoideae</taxon>
        <taxon>Arundineae</taxon>
        <taxon>Arundo</taxon>
    </lineage>
</organism>
<proteinExistence type="predicted"/>
<reference evidence="1" key="2">
    <citation type="journal article" date="2015" name="Data Brief">
        <title>Shoot transcriptome of the giant reed, Arundo donax.</title>
        <authorList>
            <person name="Barrero R.A."/>
            <person name="Guerrero F.D."/>
            <person name="Moolhuijzen P."/>
            <person name="Goolsby J.A."/>
            <person name="Tidwell J."/>
            <person name="Bellgard S.E."/>
            <person name="Bellgard M.I."/>
        </authorList>
    </citation>
    <scope>NUCLEOTIDE SEQUENCE</scope>
    <source>
        <tissue evidence="1">Shoot tissue taken approximately 20 cm above the soil surface</tissue>
    </source>
</reference>
<accession>A0A0A9BCJ6</accession>
<protein>
    <submittedName>
        <fullName evidence="1">Uncharacterized protein</fullName>
    </submittedName>
</protein>
<evidence type="ECO:0000313" key="1">
    <source>
        <dbReference type="EMBL" id="JAD58960.1"/>
    </source>
</evidence>
<reference evidence="1" key="1">
    <citation type="submission" date="2014-09" db="EMBL/GenBank/DDBJ databases">
        <authorList>
            <person name="Magalhaes I.L.F."/>
            <person name="Oliveira U."/>
            <person name="Santos F.R."/>
            <person name="Vidigal T.H.D.A."/>
            <person name="Brescovit A.D."/>
            <person name="Santos A.J."/>
        </authorList>
    </citation>
    <scope>NUCLEOTIDE SEQUENCE</scope>
    <source>
        <tissue evidence="1">Shoot tissue taken approximately 20 cm above the soil surface</tissue>
    </source>
</reference>
<sequence>MQIERKSSDRKFSCTLVFNSFLHFSCNYYKSVCHLSLLARFLLSFWPFLALGEGKDEISWCLNSKF</sequence>
<dbReference type="EMBL" id="GBRH01238935">
    <property type="protein sequence ID" value="JAD58960.1"/>
    <property type="molecule type" value="Transcribed_RNA"/>
</dbReference>
<name>A0A0A9BCJ6_ARUDO</name>